<dbReference type="GO" id="GO:0005886">
    <property type="term" value="C:plasma membrane"/>
    <property type="evidence" value="ECO:0007669"/>
    <property type="project" value="TreeGrafter"/>
</dbReference>
<keyword evidence="4 13" id="KW-0812">Transmembrane</keyword>
<dbReference type="AlphaFoldDB" id="A0A6A4WAB4"/>
<feature type="transmembrane region" description="Helical" evidence="13">
    <location>
        <begin position="218"/>
        <end position="244"/>
    </location>
</feature>
<dbReference type="InterPro" id="IPR002524">
    <property type="entry name" value="Cation_efflux"/>
</dbReference>
<feature type="transmembrane region" description="Helical" evidence="13">
    <location>
        <begin position="250"/>
        <end position="273"/>
    </location>
</feature>
<keyword evidence="5" id="KW-0479">Metal-binding</keyword>
<evidence type="ECO:0000256" key="3">
    <source>
        <dbReference type="ARBA" id="ARBA00022448"/>
    </source>
</evidence>
<evidence type="ECO:0000313" key="16">
    <source>
        <dbReference type="Proteomes" id="UP000440578"/>
    </source>
</evidence>
<dbReference type="InterPro" id="IPR050681">
    <property type="entry name" value="CDF/SLC30A"/>
</dbReference>
<name>A0A6A4WAB4_AMPAM</name>
<accession>A0A6A4WAB4</accession>
<dbReference type="InterPro" id="IPR027469">
    <property type="entry name" value="Cation_efflux_TMD_sf"/>
</dbReference>
<evidence type="ECO:0000256" key="6">
    <source>
        <dbReference type="ARBA" id="ARBA00022833"/>
    </source>
</evidence>
<evidence type="ECO:0000256" key="1">
    <source>
        <dbReference type="ARBA" id="ARBA00004638"/>
    </source>
</evidence>
<dbReference type="NCBIfam" id="TIGR01297">
    <property type="entry name" value="CDF"/>
    <property type="match status" value="1"/>
</dbReference>
<feature type="transmembrane region" description="Helical" evidence="13">
    <location>
        <begin position="153"/>
        <end position="172"/>
    </location>
</feature>
<dbReference type="Gene3D" id="1.20.1510.10">
    <property type="entry name" value="Cation efflux protein transmembrane domain"/>
    <property type="match status" value="1"/>
</dbReference>
<evidence type="ECO:0000256" key="4">
    <source>
        <dbReference type="ARBA" id="ARBA00022692"/>
    </source>
</evidence>
<gene>
    <name evidence="15" type="primary">Slc30a2_3</name>
    <name evidence="15" type="ORF">FJT64_003396</name>
</gene>
<evidence type="ECO:0000259" key="14">
    <source>
        <dbReference type="Pfam" id="PF01545"/>
    </source>
</evidence>
<evidence type="ECO:0000256" key="11">
    <source>
        <dbReference type="ARBA" id="ARBA00023329"/>
    </source>
</evidence>
<comment type="similarity">
    <text evidence="2">Belongs to the cation diffusion facilitator (CDF) transporter (TC 2.A.4) family. SLC30A subfamily.</text>
</comment>
<dbReference type="GO" id="GO:0010043">
    <property type="term" value="P:response to zinc ion"/>
    <property type="evidence" value="ECO:0007669"/>
    <property type="project" value="TreeGrafter"/>
</dbReference>
<feature type="transmembrane region" description="Helical" evidence="13">
    <location>
        <begin position="184"/>
        <end position="206"/>
    </location>
</feature>
<organism evidence="15 16">
    <name type="scientific">Amphibalanus amphitrite</name>
    <name type="common">Striped barnacle</name>
    <name type="synonym">Balanus amphitrite</name>
    <dbReference type="NCBI Taxonomy" id="1232801"/>
    <lineage>
        <taxon>Eukaryota</taxon>
        <taxon>Metazoa</taxon>
        <taxon>Ecdysozoa</taxon>
        <taxon>Arthropoda</taxon>
        <taxon>Crustacea</taxon>
        <taxon>Multicrustacea</taxon>
        <taxon>Cirripedia</taxon>
        <taxon>Thoracica</taxon>
        <taxon>Thoracicalcarea</taxon>
        <taxon>Balanomorpha</taxon>
        <taxon>Balanoidea</taxon>
        <taxon>Balanidae</taxon>
        <taxon>Amphibalaninae</taxon>
        <taxon>Amphibalanus</taxon>
    </lineage>
</organism>
<keyword evidence="16" id="KW-1185">Reference proteome</keyword>
<keyword evidence="10 13" id="KW-0472">Membrane</keyword>
<comment type="catalytic activity">
    <reaction evidence="12">
        <text>Zn(2+)(in) + 2 H(+)(out) = Zn(2+)(out) + 2 H(+)(in)</text>
        <dbReference type="Rhea" id="RHEA:72627"/>
        <dbReference type="ChEBI" id="CHEBI:15378"/>
        <dbReference type="ChEBI" id="CHEBI:29105"/>
    </reaction>
</comment>
<dbReference type="Pfam" id="PF01545">
    <property type="entry name" value="Cation_efflux"/>
    <property type="match status" value="1"/>
</dbReference>
<evidence type="ECO:0000313" key="15">
    <source>
        <dbReference type="EMBL" id="KAF0299862.1"/>
    </source>
</evidence>
<evidence type="ECO:0000256" key="7">
    <source>
        <dbReference type="ARBA" id="ARBA00022906"/>
    </source>
</evidence>
<evidence type="ECO:0000256" key="9">
    <source>
        <dbReference type="ARBA" id="ARBA00023065"/>
    </source>
</evidence>
<dbReference type="EMBL" id="VIIS01001325">
    <property type="protein sequence ID" value="KAF0299862.1"/>
    <property type="molecule type" value="Genomic_DNA"/>
</dbReference>
<evidence type="ECO:0000256" key="12">
    <source>
        <dbReference type="ARBA" id="ARBA00048349"/>
    </source>
</evidence>
<proteinExistence type="inferred from homology"/>
<dbReference type="InterPro" id="IPR058533">
    <property type="entry name" value="Cation_efflux_TM"/>
</dbReference>
<feature type="transmembrane region" description="Helical" evidence="13">
    <location>
        <begin position="83"/>
        <end position="107"/>
    </location>
</feature>
<dbReference type="PANTHER" id="PTHR11562:SF17">
    <property type="entry name" value="RE54080P-RELATED"/>
    <property type="match status" value="1"/>
</dbReference>
<dbReference type="SUPFAM" id="SSF161111">
    <property type="entry name" value="Cation efflux protein transmembrane domain-like"/>
    <property type="match status" value="1"/>
</dbReference>
<evidence type="ECO:0000256" key="13">
    <source>
        <dbReference type="SAM" id="Phobius"/>
    </source>
</evidence>
<dbReference type="GO" id="GO:0030658">
    <property type="term" value="C:transport vesicle membrane"/>
    <property type="evidence" value="ECO:0007669"/>
    <property type="project" value="UniProtKB-SubCell"/>
</dbReference>
<reference evidence="15 16" key="1">
    <citation type="submission" date="2019-07" db="EMBL/GenBank/DDBJ databases">
        <title>Draft genome assembly of a fouling barnacle, Amphibalanus amphitrite (Darwin, 1854): The first reference genome for Thecostraca.</title>
        <authorList>
            <person name="Kim W."/>
        </authorList>
    </citation>
    <scope>NUCLEOTIDE SEQUENCE [LARGE SCALE GENOMIC DNA]</scope>
    <source>
        <strain evidence="15">SNU_AA5</strain>
        <tissue evidence="15">Soma without cirri and trophi</tissue>
    </source>
</reference>
<evidence type="ECO:0000256" key="5">
    <source>
        <dbReference type="ARBA" id="ARBA00022723"/>
    </source>
</evidence>
<keyword evidence="8 13" id="KW-1133">Transmembrane helix</keyword>
<dbReference type="GO" id="GO:0005385">
    <property type="term" value="F:zinc ion transmembrane transporter activity"/>
    <property type="evidence" value="ECO:0007669"/>
    <property type="project" value="UniProtKB-ARBA"/>
</dbReference>
<evidence type="ECO:0000256" key="10">
    <source>
        <dbReference type="ARBA" id="ARBA00023136"/>
    </source>
</evidence>
<comment type="caution">
    <text evidence="15">The sequence shown here is derived from an EMBL/GenBank/DDBJ whole genome shotgun (WGS) entry which is preliminary data.</text>
</comment>
<dbReference type="OrthoDB" id="9944568at2759"/>
<evidence type="ECO:0000256" key="2">
    <source>
        <dbReference type="ARBA" id="ARBA00008873"/>
    </source>
</evidence>
<feature type="domain" description="Cation efflux protein transmembrane" evidence="14">
    <location>
        <begin position="83"/>
        <end position="281"/>
    </location>
</feature>
<keyword evidence="7" id="KW-0864">Zinc transport</keyword>
<comment type="subcellular location">
    <subcellularLocation>
        <location evidence="1">Cytoplasmic vesicle</location>
        <location evidence="1">Secretory vesicle membrane</location>
        <topology evidence="1">Multi-pass membrane protein</topology>
    </subcellularLocation>
</comment>
<dbReference type="PANTHER" id="PTHR11562">
    <property type="entry name" value="CATION EFFLUX PROTEIN/ ZINC TRANSPORTER"/>
    <property type="match status" value="1"/>
</dbReference>
<dbReference type="Proteomes" id="UP000440578">
    <property type="component" value="Unassembled WGS sequence"/>
</dbReference>
<keyword evidence="3" id="KW-0813">Transport</keyword>
<sequence>MDSEKGALLGSSKRKDYGSGAFGNGSLGDREIFVPPIEPDSGSGCWPCCWKPTSYRQILDHVPEDHCHRQRESGVNRKATKQLLIATSLCFCFMLIEAIGGYISNSIAVLTDAAHLCTDLFAFIVSLSALFVAARPPSSRMSFGWRRAEVMGALISVLLIWIITAILVDMAVDRLLNPDYEINAPVMVGTSVAGIIINIIMGCALNQDAAGSEENVNINVRAAFIHVLGDLIQSIGVCIAAIIIYMRPDWIIADPICTFIFSVIVFSTTIGVLKDALRVLLAEYYEDGAAALEKATDVLRNKFHFYEICVQVDTFTNSMNHCTICNENKEVTTRPGTVTV</sequence>
<dbReference type="FunFam" id="1.20.1510.10:FF:000002">
    <property type="entry name" value="zinc transporter 3 isoform X1"/>
    <property type="match status" value="1"/>
</dbReference>
<dbReference type="GO" id="GO:0046872">
    <property type="term" value="F:metal ion binding"/>
    <property type="evidence" value="ECO:0007669"/>
    <property type="project" value="UniProtKB-KW"/>
</dbReference>
<keyword evidence="6" id="KW-0862">Zinc</keyword>
<evidence type="ECO:0000256" key="8">
    <source>
        <dbReference type="ARBA" id="ARBA00022989"/>
    </source>
</evidence>
<protein>
    <submittedName>
        <fullName evidence="15">Zinc transporter 2</fullName>
    </submittedName>
</protein>
<dbReference type="EMBL" id="VIIS01001325">
    <property type="protein sequence ID" value="KAF0299863.1"/>
    <property type="molecule type" value="Genomic_DNA"/>
</dbReference>
<keyword evidence="11" id="KW-0968">Cytoplasmic vesicle</keyword>
<keyword evidence="9" id="KW-0406">Ion transport</keyword>
<feature type="transmembrane region" description="Helical" evidence="13">
    <location>
        <begin position="113"/>
        <end position="133"/>
    </location>
</feature>